<keyword evidence="7" id="KW-1185">Reference proteome</keyword>
<dbReference type="Proteomes" id="UP000005239">
    <property type="component" value="Unassembled WGS sequence"/>
</dbReference>
<dbReference type="SUPFAM" id="SSF82927">
    <property type="entry name" value="Cysteine-rich DNA binding domain, (DM domain)"/>
    <property type="match status" value="1"/>
</dbReference>
<name>A0A2A6D1K6_PRIPA</name>
<keyword evidence="4 5" id="KW-0539">Nucleus</keyword>
<dbReference type="GO" id="GO:0043565">
    <property type="term" value="F:sequence-specific DNA binding"/>
    <property type="evidence" value="ECO:0007669"/>
    <property type="project" value="InterPro"/>
</dbReference>
<accession>A0A2A6D1K6</accession>
<reference evidence="7" key="1">
    <citation type="journal article" date="2008" name="Nat. Genet.">
        <title>The Pristionchus pacificus genome provides a unique perspective on nematode lifestyle and parasitism.</title>
        <authorList>
            <person name="Dieterich C."/>
            <person name="Clifton S.W."/>
            <person name="Schuster L.N."/>
            <person name="Chinwalla A."/>
            <person name="Delehaunty K."/>
            <person name="Dinkelacker I."/>
            <person name="Fulton L."/>
            <person name="Fulton R."/>
            <person name="Godfrey J."/>
            <person name="Minx P."/>
            <person name="Mitreva M."/>
            <person name="Roeseler W."/>
            <person name="Tian H."/>
            <person name="Witte H."/>
            <person name="Yang S.P."/>
            <person name="Wilson R.K."/>
            <person name="Sommer R.J."/>
        </authorList>
    </citation>
    <scope>NUCLEOTIDE SEQUENCE [LARGE SCALE GENOMIC DNA]</scope>
    <source>
        <strain evidence="7">PS312</strain>
    </source>
</reference>
<dbReference type="InterPro" id="IPR036407">
    <property type="entry name" value="DM_DNA-bd_sf"/>
</dbReference>
<sequence length="98" mass="11121">MPIARTSQAIRTLICRKCEGHGEKVLLKGHAAQCPFNNCACDMCANVMSKRAKAIIRRYRRISSDYRLVLKPVRFSNGNTRLRVFPKNLDGKHSICCL</sequence>
<evidence type="ECO:0000256" key="4">
    <source>
        <dbReference type="ARBA" id="ARBA00023242"/>
    </source>
</evidence>
<dbReference type="PROSITE" id="PS40000">
    <property type="entry name" value="DM_1"/>
    <property type="match status" value="1"/>
</dbReference>
<dbReference type="InterPro" id="IPR001275">
    <property type="entry name" value="DM_DNA-bd"/>
</dbReference>
<proteinExistence type="predicted"/>
<dbReference type="EnsemblMetazoa" id="PPA42389.1">
    <property type="protein sequence ID" value="PPA42389.1"/>
    <property type="gene ID" value="WBGene00280758"/>
</dbReference>
<dbReference type="GO" id="GO:0005634">
    <property type="term" value="C:nucleus"/>
    <property type="evidence" value="ECO:0007669"/>
    <property type="project" value="UniProtKB-SubCell"/>
</dbReference>
<evidence type="ECO:0000256" key="1">
    <source>
        <dbReference type="ARBA" id="ARBA00022723"/>
    </source>
</evidence>
<dbReference type="PROSITE" id="PS50809">
    <property type="entry name" value="DM_2"/>
    <property type="match status" value="1"/>
</dbReference>
<dbReference type="GO" id="GO:0046872">
    <property type="term" value="F:metal ion binding"/>
    <property type="evidence" value="ECO:0007669"/>
    <property type="project" value="UniProtKB-KW"/>
</dbReference>
<gene>
    <name evidence="6" type="primary">WBGene00280758</name>
</gene>
<evidence type="ECO:0000256" key="2">
    <source>
        <dbReference type="ARBA" id="ARBA00022833"/>
    </source>
</evidence>
<dbReference type="AlphaFoldDB" id="A0A2A6D1K6"/>
<evidence type="ECO:0000256" key="5">
    <source>
        <dbReference type="PROSITE-ProRule" id="PRU00070"/>
    </source>
</evidence>
<evidence type="ECO:0000313" key="6">
    <source>
        <dbReference type="EnsemblMetazoa" id="PPA42389.1"/>
    </source>
</evidence>
<feature type="DNA-binding region" description="DM" evidence="5">
    <location>
        <begin position="15"/>
        <end position="58"/>
    </location>
</feature>
<keyword evidence="2 5" id="KW-0862">Zinc</keyword>
<keyword evidence="1 5" id="KW-0479">Metal-binding</keyword>
<dbReference type="Pfam" id="PF00751">
    <property type="entry name" value="DM"/>
    <property type="match status" value="1"/>
</dbReference>
<evidence type="ECO:0000313" key="7">
    <source>
        <dbReference type="Proteomes" id="UP000005239"/>
    </source>
</evidence>
<comment type="subcellular location">
    <subcellularLocation>
        <location evidence="5">Nucleus</location>
    </subcellularLocation>
</comment>
<dbReference type="Gene3D" id="4.10.1040.10">
    <property type="entry name" value="DM DNA-binding domain"/>
    <property type="match status" value="1"/>
</dbReference>
<keyword evidence="3 5" id="KW-0238">DNA-binding</keyword>
<reference evidence="6" key="2">
    <citation type="submission" date="2022-06" db="UniProtKB">
        <authorList>
            <consortium name="EnsemblMetazoa"/>
        </authorList>
    </citation>
    <scope>IDENTIFICATION</scope>
    <source>
        <strain evidence="6">PS312</strain>
    </source>
</reference>
<dbReference type="GO" id="GO:0006355">
    <property type="term" value="P:regulation of DNA-templated transcription"/>
    <property type="evidence" value="ECO:0007669"/>
    <property type="project" value="InterPro"/>
</dbReference>
<accession>A0A8R1UZF9</accession>
<organism evidence="6 7">
    <name type="scientific">Pristionchus pacificus</name>
    <name type="common">Parasitic nematode worm</name>
    <dbReference type="NCBI Taxonomy" id="54126"/>
    <lineage>
        <taxon>Eukaryota</taxon>
        <taxon>Metazoa</taxon>
        <taxon>Ecdysozoa</taxon>
        <taxon>Nematoda</taxon>
        <taxon>Chromadorea</taxon>
        <taxon>Rhabditida</taxon>
        <taxon>Rhabditina</taxon>
        <taxon>Diplogasteromorpha</taxon>
        <taxon>Diplogasteroidea</taxon>
        <taxon>Neodiplogasteridae</taxon>
        <taxon>Pristionchus</taxon>
    </lineage>
</organism>
<evidence type="ECO:0000256" key="3">
    <source>
        <dbReference type="ARBA" id="ARBA00023125"/>
    </source>
</evidence>
<protein>
    <submittedName>
        <fullName evidence="6">DM domain-containing protein</fullName>
    </submittedName>
</protein>
<dbReference type="SMART" id="SM00301">
    <property type="entry name" value="DM"/>
    <property type="match status" value="1"/>
</dbReference>
<dbReference type="OrthoDB" id="6099493at2759"/>